<dbReference type="EMBL" id="JBHRYC010000075">
    <property type="protein sequence ID" value="MFC3638638.1"/>
    <property type="molecule type" value="Genomic_DNA"/>
</dbReference>
<evidence type="ECO:0000256" key="2">
    <source>
        <dbReference type="SAM" id="MobiDB-lite"/>
    </source>
</evidence>
<dbReference type="PANTHER" id="PTHR33473">
    <property type="entry name" value="ATP-DEPENDENT CLP PROTEASE ADAPTER PROTEIN CLPS1, CHLOROPLASTIC"/>
    <property type="match status" value="1"/>
</dbReference>
<dbReference type="GO" id="GO:0008233">
    <property type="term" value="F:peptidase activity"/>
    <property type="evidence" value="ECO:0007669"/>
    <property type="project" value="UniProtKB-KW"/>
</dbReference>
<feature type="region of interest" description="Disordered" evidence="2">
    <location>
        <begin position="11"/>
        <end position="45"/>
    </location>
</feature>
<dbReference type="NCBIfam" id="NF000672">
    <property type="entry name" value="PRK00033.1-5"/>
    <property type="match status" value="1"/>
</dbReference>
<evidence type="ECO:0000313" key="4">
    <source>
        <dbReference type="EMBL" id="MFC3638638.1"/>
    </source>
</evidence>
<evidence type="ECO:0000256" key="1">
    <source>
        <dbReference type="HAMAP-Rule" id="MF_00302"/>
    </source>
</evidence>
<comment type="function">
    <text evidence="1">Involved in the modulation of the specificity of the ClpAP-mediated ATP-dependent protein degradation.</text>
</comment>
<dbReference type="Pfam" id="PF02617">
    <property type="entry name" value="ClpS"/>
    <property type="match status" value="1"/>
</dbReference>
<dbReference type="RefSeq" id="WP_373301627.1">
    <property type="nucleotide sequence ID" value="NZ_BNCG01000005.1"/>
</dbReference>
<protein>
    <recommendedName>
        <fullName evidence="1">ATP-dependent Clp protease adapter protein ClpS</fullName>
    </recommendedName>
</protein>
<name>A0ABV7UK10_9HYPH</name>
<dbReference type="NCBIfam" id="NF000669">
    <property type="entry name" value="PRK00033.1-2"/>
    <property type="match status" value="1"/>
</dbReference>
<keyword evidence="4" id="KW-0645">Protease</keyword>
<dbReference type="Proteomes" id="UP001595704">
    <property type="component" value="Unassembled WGS sequence"/>
</dbReference>
<dbReference type="InterPro" id="IPR003769">
    <property type="entry name" value="ClpS_core"/>
</dbReference>
<dbReference type="HAMAP" id="MF_00302">
    <property type="entry name" value="ClpS"/>
    <property type="match status" value="1"/>
</dbReference>
<keyword evidence="4" id="KW-0378">Hydrolase</keyword>
<comment type="similarity">
    <text evidence="1">Belongs to the ClpS family.</text>
</comment>
<sequence>MWKRLLEEAKAGADRERLMGTRPGNGGSPGGPDDQQGAGAALLTRTRPKRPDMYRVLLLNDDYTPMEFVVQVLEQFFNKSREDATRIMYHVHQTGVGVCGVYTFEVAETKVAQVMDFSRRHQHPLQCVMEKN</sequence>
<dbReference type="GO" id="GO:0006508">
    <property type="term" value="P:proteolysis"/>
    <property type="evidence" value="ECO:0007669"/>
    <property type="project" value="UniProtKB-KW"/>
</dbReference>
<reference evidence="5" key="1">
    <citation type="journal article" date="2019" name="Int. J. Syst. Evol. Microbiol.">
        <title>The Global Catalogue of Microorganisms (GCM) 10K type strain sequencing project: providing services to taxonomists for standard genome sequencing and annotation.</title>
        <authorList>
            <consortium name="The Broad Institute Genomics Platform"/>
            <consortium name="The Broad Institute Genome Sequencing Center for Infectious Disease"/>
            <person name="Wu L."/>
            <person name="Ma J."/>
        </authorList>
    </citation>
    <scope>NUCLEOTIDE SEQUENCE [LARGE SCALE GENOMIC DNA]</scope>
    <source>
        <strain evidence="5">KCTC 42282</strain>
    </source>
</reference>
<keyword evidence="5" id="KW-1185">Reference proteome</keyword>
<dbReference type="InterPro" id="IPR022935">
    <property type="entry name" value="ClpS"/>
</dbReference>
<comment type="subunit">
    <text evidence="1">Binds to the N-terminal domain of the chaperone ClpA.</text>
</comment>
<evidence type="ECO:0000259" key="3">
    <source>
        <dbReference type="Pfam" id="PF02617"/>
    </source>
</evidence>
<proteinExistence type="inferred from homology"/>
<dbReference type="Gene3D" id="3.30.1390.10">
    <property type="match status" value="1"/>
</dbReference>
<feature type="domain" description="Adaptor protein ClpS core" evidence="3">
    <location>
        <begin position="49"/>
        <end position="127"/>
    </location>
</feature>
<organism evidence="4 5">
    <name type="scientific">Camelimonas fluminis</name>
    <dbReference type="NCBI Taxonomy" id="1576911"/>
    <lineage>
        <taxon>Bacteria</taxon>
        <taxon>Pseudomonadati</taxon>
        <taxon>Pseudomonadota</taxon>
        <taxon>Alphaproteobacteria</taxon>
        <taxon>Hyphomicrobiales</taxon>
        <taxon>Chelatococcaceae</taxon>
        <taxon>Camelimonas</taxon>
    </lineage>
</organism>
<comment type="caution">
    <text evidence="4">The sequence shown here is derived from an EMBL/GenBank/DDBJ whole genome shotgun (WGS) entry which is preliminary data.</text>
</comment>
<gene>
    <name evidence="1 4" type="primary">clpS</name>
    <name evidence="4" type="ORF">ACFONL_14930</name>
</gene>
<dbReference type="SUPFAM" id="SSF54736">
    <property type="entry name" value="ClpS-like"/>
    <property type="match status" value="1"/>
</dbReference>
<evidence type="ECO:0000313" key="5">
    <source>
        <dbReference type="Proteomes" id="UP001595704"/>
    </source>
</evidence>
<accession>A0ABV7UK10</accession>
<dbReference type="PANTHER" id="PTHR33473:SF19">
    <property type="entry name" value="ATP-DEPENDENT CLP PROTEASE ADAPTER PROTEIN CLPS"/>
    <property type="match status" value="1"/>
</dbReference>
<feature type="compositionally biased region" description="Low complexity" evidence="2">
    <location>
        <begin position="31"/>
        <end position="41"/>
    </location>
</feature>
<dbReference type="InterPro" id="IPR014719">
    <property type="entry name" value="Ribosomal_bL12_C/ClpS-like"/>
</dbReference>